<keyword evidence="1" id="KW-0805">Transcription regulation</keyword>
<evidence type="ECO:0000256" key="4">
    <source>
        <dbReference type="ARBA" id="ARBA00023242"/>
    </source>
</evidence>
<comment type="subcellular location">
    <subcellularLocation>
        <location evidence="5">Nucleus</location>
    </subcellularLocation>
</comment>
<dbReference type="EMBL" id="CP092625">
    <property type="protein sequence ID" value="UMM40869.1"/>
    <property type="molecule type" value="Genomic_DNA"/>
</dbReference>
<evidence type="ECO:0000256" key="1">
    <source>
        <dbReference type="ARBA" id="ARBA00023015"/>
    </source>
</evidence>
<dbReference type="GO" id="GO:0045893">
    <property type="term" value="P:positive regulation of DNA-templated transcription"/>
    <property type="evidence" value="ECO:0007669"/>
    <property type="project" value="InterPro"/>
</dbReference>
<dbReference type="Gene3D" id="2.60.40.820">
    <property type="entry name" value="Transcription factor, T-box"/>
    <property type="match status" value="1"/>
</dbReference>
<dbReference type="GO" id="GO:0005634">
    <property type="term" value="C:nucleus"/>
    <property type="evidence" value="ECO:0007669"/>
    <property type="project" value="UniProtKB-SubCell"/>
</dbReference>
<feature type="domain" description="T-box" evidence="6">
    <location>
        <begin position="80"/>
        <end position="158"/>
    </location>
</feature>
<dbReference type="InterPro" id="IPR008967">
    <property type="entry name" value="p53-like_TF_DNA-bd_sf"/>
</dbReference>
<name>A0AAE9FF74_CAEBR</name>
<keyword evidence="8" id="KW-1185">Reference proteome</keyword>
<dbReference type="AlphaFoldDB" id="A0AAE9FF74"/>
<evidence type="ECO:0000313" key="8">
    <source>
        <dbReference type="Proteomes" id="UP000829354"/>
    </source>
</evidence>
<reference evidence="7 8" key="1">
    <citation type="submission" date="2022-04" db="EMBL/GenBank/DDBJ databases">
        <title>Chromosome-level reference genomes for two strains of Caenorhabditis briggsae: an improved platform for comparative genomics.</title>
        <authorList>
            <person name="Stevens L."/>
            <person name="Andersen E."/>
        </authorList>
    </citation>
    <scope>NUCLEOTIDE SEQUENCE [LARGE SCALE GENOMIC DNA]</scope>
    <source>
        <strain evidence="7">VX34</strain>
        <tissue evidence="7">Whole-organism</tissue>
    </source>
</reference>
<sequence>MESSNFPPEVTPSQNTLAPQALSMPIGVRLENIAEFEVYSSSVLEQPVIAKDSYFYSTPWFKFTGMDPNAKYQLSLRFDKVSNGSCLRKGAVVLESSYKYQAVLLVSKIVEQGTTVQLDTPQEFRFDCMTFIVVHKYRNPEIFKMKAHPKGCKRKSRSAIEVPSSTTLFSIASLISPDETKKDSVTSAPAAPVNFQFPIGPTSFASSATLLLPNWTNKTLLENAGSDHLQPYNTPSCTGSSEDISNQYDSAVAVLLSTQPHLPSGTSSSNISFPLGPRSFAAFSPFFPSNCIFPFAPPGNFK</sequence>
<evidence type="ECO:0000256" key="5">
    <source>
        <dbReference type="PROSITE-ProRule" id="PRU00201"/>
    </source>
</evidence>
<evidence type="ECO:0000259" key="6">
    <source>
        <dbReference type="PROSITE" id="PS50252"/>
    </source>
</evidence>
<gene>
    <name evidence="7" type="ORF">L5515_017373</name>
</gene>
<evidence type="ECO:0000256" key="3">
    <source>
        <dbReference type="ARBA" id="ARBA00023163"/>
    </source>
</evidence>
<evidence type="ECO:0000256" key="2">
    <source>
        <dbReference type="ARBA" id="ARBA00023125"/>
    </source>
</evidence>
<comment type="caution">
    <text evidence="5">Lacks conserved residue(s) required for the propagation of feature annotation.</text>
</comment>
<protein>
    <recommendedName>
        <fullName evidence="6">T-box domain-containing protein</fullName>
    </recommendedName>
</protein>
<dbReference type="Pfam" id="PF00907">
    <property type="entry name" value="T-box"/>
    <property type="match status" value="1"/>
</dbReference>
<keyword evidence="3" id="KW-0804">Transcription</keyword>
<evidence type="ECO:0000313" key="7">
    <source>
        <dbReference type="EMBL" id="UMM40869.1"/>
    </source>
</evidence>
<keyword evidence="4 5" id="KW-0539">Nucleus</keyword>
<dbReference type="Proteomes" id="UP000829354">
    <property type="component" value="Chromosome X"/>
</dbReference>
<accession>A0AAE9FF74</accession>
<dbReference type="GO" id="GO:0003700">
    <property type="term" value="F:DNA-binding transcription factor activity"/>
    <property type="evidence" value="ECO:0007669"/>
    <property type="project" value="InterPro"/>
</dbReference>
<keyword evidence="2 5" id="KW-0238">DNA-binding</keyword>
<dbReference type="PROSITE" id="PS50252">
    <property type="entry name" value="TBOX_3"/>
    <property type="match status" value="1"/>
</dbReference>
<dbReference type="InterPro" id="IPR046360">
    <property type="entry name" value="T-box_DNA-bd"/>
</dbReference>
<dbReference type="GO" id="GO:0003677">
    <property type="term" value="F:DNA binding"/>
    <property type="evidence" value="ECO:0007669"/>
    <property type="project" value="UniProtKB-UniRule"/>
</dbReference>
<dbReference type="SUPFAM" id="SSF49417">
    <property type="entry name" value="p53-like transcription factors"/>
    <property type="match status" value="1"/>
</dbReference>
<organism evidence="7 8">
    <name type="scientific">Caenorhabditis briggsae</name>
    <dbReference type="NCBI Taxonomy" id="6238"/>
    <lineage>
        <taxon>Eukaryota</taxon>
        <taxon>Metazoa</taxon>
        <taxon>Ecdysozoa</taxon>
        <taxon>Nematoda</taxon>
        <taxon>Chromadorea</taxon>
        <taxon>Rhabditida</taxon>
        <taxon>Rhabditina</taxon>
        <taxon>Rhabditomorpha</taxon>
        <taxon>Rhabditoidea</taxon>
        <taxon>Rhabditidae</taxon>
        <taxon>Peloderinae</taxon>
        <taxon>Caenorhabditis</taxon>
    </lineage>
</organism>
<proteinExistence type="predicted"/>
<dbReference type="InterPro" id="IPR036960">
    <property type="entry name" value="T-box_sf"/>
</dbReference>